<dbReference type="AlphaFoldDB" id="A0A1M4VCD7"/>
<dbReference type="GO" id="GO:0006779">
    <property type="term" value="P:porphyrin-containing compound biosynthetic process"/>
    <property type="evidence" value="ECO:0007669"/>
    <property type="project" value="InterPro"/>
</dbReference>
<accession>A0A1M4VCD7</accession>
<proteinExistence type="predicted"/>
<feature type="domain" description="Uroporphyrinogen decarboxylase (URO-D)" evidence="1">
    <location>
        <begin position="164"/>
        <end position="340"/>
    </location>
</feature>
<gene>
    <name evidence="2" type="ORF">SAMN02746089_00589</name>
</gene>
<dbReference type="STRING" id="1121256.SAMN02746089_00589"/>
<protein>
    <submittedName>
        <fullName evidence="2">Uroporphyrinogen decarboxylase (URO-D)</fullName>
    </submittedName>
</protein>
<dbReference type="Gene3D" id="3.20.20.210">
    <property type="match status" value="1"/>
</dbReference>
<reference evidence="2 3" key="1">
    <citation type="submission" date="2016-11" db="EMBL/GenBank/DDBJ databases">
        <authorList>
            <person name="Jaros S."/>
            <person name="Januszkiewicz K."/>
            <person name="Wedrychowicz H."/>
        </authorList>
    </citation>
    <scope>NUCLEOTIDE SEQUENCE [LARGE SCALE GENOMIC DNA]</scope>
    <source>
        <strain evidence="2 3">DSM 17918</strain>
    </source>
</reference>
<dbReference type="Proteomes" id="UP000184088">
    <property type="component" value="Unassembled WGS sequence"/>
</dbReference>
<sequence>MSRQLALDTVYLKSTPRLAHTEYSLEYHTDYIRTKTGLDPSDPEAVKRLYNLWDIDFIWHTNDGLHGDWAKFGRTTDMGHAEYAVDGSDKHDPAVCPFNSPEEVWSFDAVSEYGLPDFNEQVAAYENIIQQARQEYPDQLFTGGYYKTIVSGAIQAFGWEMLLLGASNPSKMEKVFDSFFRYTLFHMEAWAKTSVEVIIQHDDFVWASGPFMHPDYYRKVIIPRYAELWKPLHAAGKKVLFCSDGNFMEFAEDIVAAGADGLIFEPCNDFEFMVERFGQDIVLIGSCVDCRDMTFGKWDVVRSQIDRTLELAKHCRGLIFAVGNHLPANIPDDMMDRYIGYLKSHWNK</sequence>
<dbReference type="OrthoDB" id="9813603at2"/>
<evidence type="ECO:0000313" key="2">
    <source>
        <dbReference type="EMBL" id="SHE66538.1"/>
    </source>
</evidence>
<dbReference type="EMBL" id="FQVH01000004">
    <property type="protein sequence ID" value="SHE66538.1"/>
    <property type="molecule type" value="Genomic_DNA"/>
</dbReference>
<organism evidence="2 3">
    <name type="scientific">Caldanaerobius fijiensis DSM 17918</name>
    <dbReference type="NCBI Taxonomy" id="1121256"/>
    <lineage>
        <taxon>Bacteria</taxon>
        <taxon>Bacillati</taxon>
        <taxon>Bacillota</taxon>
        <taxon>Clostridia</taxon>
        <taxon>Thermoanaerobacterales</taxon>
        <taxon>Thermoanaerobacteraceae</taxon>
        <taxon>Caldanaerobius</taxon>
    </lineage>
</organism>
<name>A0A1M4VCD7_9THEO</name>
<dbReference type="InterPro" id="IPR000257">
    <property type="entry name" value="Uroporphyrinogen_deCOase"/>
</dbReference>
<evidence type="ECO:0000313" key="3">
    <source>
        <dbReference type="Proteomes" id="UP000184088"/>
    </source>
</evidence>
<evidence type="ECO:0000259" key="1">
    <source>
        <dbReference type="Pfam" id="PF01208"/>
    </source>
</evidence>
<keyword evidence="3" id="KW-1185">Reference proteome</keyword>
<dbReference type="RefSeq" id="WP_073341648.1">
    <property type="nucleotide sequence ID" value="NZ_FQVH01000004.1"/>
</dbReference>
<dbReference type="GO" id="GO:0004853">
    <property type="term" value="F:uroporphyrinogen decarboxylase activity"/>
    <property type="evidence" value="ECO:0007669"/>
    <property type="project" value="InterPro"/>
</dbReference>
<dbReference type="SUPFAM" id="SSF51726">
    <property type="entry name" value="UROD/MetE-like"/>
    <property type="match status" value="1"/>
</dbReference>
<dbReference type="InterPro" id="IPR038071">
    <property type="entry name" value="UROD/MetE-like_sf"/>
</dbReference>
<dbReference type="Pfam" id="PF01208">
    <property type="entry name" value="URO-D"/>
    <property type="match status" value="1"/>
</dbReference>